<gene>
    <name evidence="2" type="ORF">GSI_12417</name>
</gene>
<evidence type="ECO:0000313" key="2">
    <source>
        <dbReference type="EMBL" id="PIL25516.1"/>
    </source>
</evidence>
<keyword evidence="3" id="KW-1185">Reference proteome</keyword>
<dbReference type="Proteomes" id="UP000230002">
    <property type="component" value="Unassembled WGS sequence"/>
</dbReference>
<name>A0A2G8RVG3_9APHY</name>
<comment type="caution">
    <text evidence="2">The sequence shown here is derived from an EMBL/GenBank/DDBJ whole genome shotgun (WGS) entry which is preliminary data.</text>
</comment>
<reference evidence="2 3" key="1">
    <citation type="journal article" date="2015" name="Sci. Rep.">
        <title>Chromosome-level genome map provides insights into diverse defense mechanisms in the medicinal fungus Ganoderma sinense.</title>
        <authorList>
            <person name="Zhu Y."/>
            <person name="Xu J."/>
            <person name="Sun C."/>
            <person name="Zhou S."/>
            <person name="Xu H."/>
            <person name="Nelson D.R."/>
            <person name="Qian J."/>
            <person name="Song J."/>
            <person name="Luo H."/>
            <person name="Xiang L."/>
            <person name="Li Y."/>
            <person name="Xu Z."/>
            <person name="Ji A."/>
            <person name="Wang L."/>
            <person name="Lu S."/>
            <person name="Hayward A."/>
            <person name="Sun W."/>
            <person name="Li X."/>
            <person name="Schwartz D.C."/>
            <person name="Wang Y."/>
            <person name="Chen S."/>
        </authorList>
    </citation>
    <scope>NUCLEOTIDE SEQUENCE [LARGE SCALE GENOMIC DNA]</scope>
    <source>
        <strain evidence="2 3">ZZ0214-1</strain>
    </source>
</reference>
<evidence type="ECO:0000313" key="3">
    <source>
        <dbReference type="Proteomes" id="UP000230002"/>
    </source>
</evidence>
<evidence type="ECO:0000256" key="1">
    <source>
        <dbReference type="SAM" id="MobiDB-lite"/>
    </source>
</evidence>
<feature type="region of interest" description="Disordered" evidence="1">
    <location>
        <begin position="508"/>
        <end position="544"/>
    </location>
</feature>
<sequence length="681" mass="74998">MTTTVVPRSYRDKWQSPNDPVWHDFHRNYWGAASRGKPIVDDVLRQPPPNRFLDIWPASVLERFGVLSFTGTGNSFLVRDELLLFAQRFWDARDRPEESIDGVVLFGQSGIGKTVLLVFFLVQCLSRGEPVLFTTYNRKTYLFDEWGVLATRPSQFIAFTHLPCRADHAPRLWSLVDCPVEQSPQPLSVTLGARSHAFFIMTVAPDNLHFMYFENEPSVRAWWMSRWSDNELIALLRPSRGPTREHLQRFGTPDAAAVRALCAGAGPIPRDIVRLLRDPWVHIGLVAEQMAYGSLLPVLALVLVLGIEPFFNEFCDSLTFVGRAPGPPRTGLDSDNDAYEVGFKTRAAADAVMDRLASFSACDRRYLLKLKRCMALPPRAEPIRPRYPGPRGAATVTRHPRPGFAGFLFECLARQYVYAPFDLDEGAGAGCEGAQAIASRSPNTALSPLVRELGGFPVPPHHHQFARMVPAPCTGSSSSGAARMVFKAPQVDAEASARRTTVVIDKRRGITWRANSSSPGPHQNPSESTVAPPQSTSIPLSEPVPWGARASVPATLADIGLGELPLDAVLRCARKVVLWAVQIASDRGREDGDEDEDEGGFAMVRRLCERAREALPGAVVVVKYALVVPHDAAWGSAFDVEWELGDGFWGNEGEAYVQFVDTCGVCRVEDVFGVPVPTASS</sequence>
<protein>
    <submittedName>
        <fullName evidence="2">Uncharacterized protein</fullName>
    </submittedName>
</protein>
<accession>A0A2G8RVG3</accession>
<dbReference type="EMBL" id="AYKW01000051">
    <property type="protein sequence ID" value="PIL25516.1"/>
    <property type="molecule type" value="Genomic_DNA"/>
</dbReference>
<proteinExistence type="predicted"/>
<feature type="compositionally biased region" description="Polar residues" evidence="1">
    <location>
        <begin position="513"/>
        <end position="539"/>
    </location>
</feature>
<organism evidence="2 3">
    <name type="scientific">Ganoderma sinense ZZ0214-1</name>
    <dbReference type="NCBI Taxonomy" id="1077348"/>
    <lineage>
        <taxon>Eukaryota</taxon>
        <taxon>Fungi</taxon>
        <taxon>Dikarya</taxon>
        <taxon>Basidiomycota</taxon>
        <taxon>Agaricomycotina</taxon>
        <taxon>Agaricomycetes</taxon>
        <taxon>Polyporales</taxon>
        <taxon>Polyporaceae</taxon>
        <taxon>Ganoderma</taxon>
    </lineage>
</organism>
<dbReference type="AlphaFoldDB" id="A0A2G8RVG3"/>
<dbReference type="OrthoDB" id="2757101at2759"/>